<dbReference type="Pfam" id="PF20150">
    <property type="entry name" value="2EXR"/>
    <property type="match status" value="1"/>
</dbReference>
<organism evidence="3 4">
    <name type="scientific">Apiosordaria backusii</name>
    <dbReference type="NCBI Taxonomy" id="314023"/>
    <lineage>
        <taxon>Eukaryota</taxon>
        <taxon>Fungi</taxon>
        <taxon>Dikarya</taxon>
        <taxon>Ascomycota</taxon>
        <taxon>Pezizomycotina</taxon>
        <taxon>Sordariomycetes</taxon>
        <taxon>Sordariomycetidae</taxon>
        <taxon>Sordariales</taxon>
        <taxon>Lasiosphaeriaceae</taxon>
        <taxon>Apiosordaria</taxon>
    </lineage>
</organism>
<dbReference type="Proteomes" id="UP001172159">
    <property type="component" value="Unassembled WGS sequence"/>
</dbReference>
<accession>A0AA40EGB8</accession>
<feature type="compositionally biased region" description="Pro residues" evidence="1">
    <location>
        <begin position="12"/>
        <end position="27"/>
    </location>
</feature>
<comment type="caution">
    <text evidence="3">The sequence shown here is derived from an EMBL/GenBank/DDBJ whole genome shotgun (WGS) entry which is preliminary data.</text>
</comment>
<dbReference type="AlphaFoldDB" id="A0AA40EGB8"/>
<gene>
    <name evidence="3" type="ORF">B0T21DRAFT_348650</name>
</gene>
<dbReference type="PANTHER" id="PTHR35910:SF6">
    <property type="entry name" value="2EXR DOMAIN-CONTAINING PROTEIN"/>
    <property type="match status" value="1"/>
</dbReference>
<evidence type="ECO:0000259" key="2">
    <source>
        <dbReference type="Pfam" id="PF20150"/>
    </source>
</evidence>
<dbReference type="PANTHER" id="PTHR35910">
    <property type="entry name" value="2EXR DOMAIN-CONTAINING PROTEIN"/>
    <property type="match status" value="1"/>
</dbReference>
<protein>
    <recommendedName>
        <fullName evidence="2">2EXR domain-containing protein</fullName>
    </recommendedName>
</protein>
<name>A0AA40EGB8_9PEZI</name>
<evidence type="ECO:0000313" key="3">
    <source>
        <dbReference type="EMBL" id="KAK0736611.1"/>
    </source>
</evidence>
<reference evidence="3" key="1">
    <citation type="submission" date="2023-06" db="EMBL/GenBank/DDBJ databases">
        <title>Genome-scale phylogeny and comparative genomics of the fungal order Sordariales.</title>
        <authorList>
            <consortium name="Lawrence Berkeley National Laboratory"/>
            <person name="Hensen N."/>
            <person name="Bonometti L."/>
            <person name="Westerberg I."/>
            <person name="Brannstrom I.O."/>
            <person name="Guillou S."/>
            <person name="Cros-Aarteil S."/>
            <person name="Calhoun S."/>
            <person name="Haridas S."/>
            <person name="Kuo A."/>
            <person name="Mondo S."/>
            <person name="Pangilinan J."/>
            <person name="Riley R."/>
            <person name="Labutti K."/>
            <person name="Andreopoulos B."/>
            <person name="Lipzen A."/>
            <person name="Chen C."/>
            <person name="Yanf M."/>
            <person name="Daum C."/>
            <person name="Ng V."/>
            <person name="Clum A."/>
            <person name="Steindorff A."/>
            <person name="Ohm R."/>
            <person name="Martin F."/>
            <person name="Silar P."/>
            <person name="Natvig D."/>
            <person name="Lalanne C."/>
            <person name="Gautier V."/>
            <person name="Ament-Velasquez S.L."/>
            <person name="Kruys A."/>
            <person name="Hutchinson M.I."/>
            <person name="Powell A.J."/>
            <person name="Barry K."/>
            <person name="Miller A.N."/>
            <person name="Grigoriev I.V."/>
            <person name="Debuchy R."/>
            <person name="Gladieux P."/>
            <person name="Thoren M.H."/>
            <person name="Johannesson H."/>
        </authorList>
    </citation>
    <scope>NUCLEOTIDE SEQUENCE</scope>
    <source>
        <strain evidence="3">CBS 540.89</strain>
    </source>
</reference>
<keyword evidence="4" id="KW-1185">Reference proteome</keyword>
<sequence length="500" mass="56526">MESLLILVGGKPAPPRPQPENPPPKTPEPTFHRFRSLPPELRAKVWQLFIDAEGLQRPRLVNANLTDRALPSHNNFENRRNDICSRKRDIAWKLSPPPSILFQVSQEARHAAMRAYSCILLSLDRSNPDTDNSSVLYFNPSTDILSQDFEYVDHSIGNDEQRSVSWDIRRGPKLHGRHGNREGCNAKHQLATIERVKGFTDIICNRTVPVDIAFPVRAPCGDLLDLSSVQHIHVNIHSCDSGSGNRLFGCTERRQFIRDLLDLQSLPNFEGGHRSITISVTFGELGMRYRYAHWMNRRDKHFRPSVFRILPSSYLKSNPDLVKVYVHTHNGTAHGETIPITNTLRRNGAFLASEVHAMHQFIFLRVLNPRASTFQMDDMSECIPYRWQVPTPPTGRTAAEIAEQHEQWWADRLSQIATSRRFTGAESVEDDLITALQTSPGSSERNNYLNSGSWGFCGVGFGMGQAAAVFECTNTGYKSSFEEGGGLTSWVRRGWRKGNI</sequence>
<proteinExistence type="predicted"/>
<dbReference type="InterPro" id="IPR045518">
    <property type="entry name" value="2EXR"/>
</dbReference>
<evidence type="ECO:0000313" key="4">
    <source>
        <dbReference type="Proteomes" id="UP001172159"/>
    </source>
</evidence>
<feature type="domain" description="2EXR" evidence="2">
    <location>
        <begin position="31"/>
        <end position="145"/>
    </location>
</feature>
<evidence type="ECO:0000256" key="1">
    <source>
        <dbReference type="SAM" id="MobiDB-lite"/>
    </source>
</evidence>
<dbReference type="EMBL" id="JAUKTV010000006">
    <property type="protein sequence ID" value="KAK0736611.1"/>
    <property type="molecule type" value="Genomic_DNA"/>
</dbReference>
<feature type="region of interest" description="Disordered" evidence="1">
    <location>
        <begin position="8"/>
        <end position="30"/>
    </location>
</feature>